<dbReference type="EMBL" id="CM056743">
    <property type="protein sequence ID" value="KAJ8669951.1"/>
    <property type="molecule type" value="Genomic_DNA"/>
</dbReference>
<keyword evidence="2" id="KW-1185">Reference proteome</keyword>
<gene>
    <name evidence="1" type="ORF">QAD02_001210</name>
</gene>
<dbReference type="Proteomes" id="UP001239111">
    <property type="component" value="Chromosome 3"/>
</dbReference>
<protein>
    <submittedName>
        <fullName evidence="1">Uncharacterized protein</fullName>
    </submittedName>
</protein>
<sequence length="366" mass="42383">MKKCRVKILEIQEIEETAKLTTQNPFIKNFELGHLNEKKAVVKVSLNFDRWLHTKVIIINMADCSMIKLRFIEDTKKSSLQSNMIFSGSYFEFLSTDIGLCKSKNCRLKYDENGRRIGLPKNFESNLNQVQITRVVNKGEFSDSIFALGLDDEKSYKLTHVNRLGEKSFLDEFPIPEVDRSDQKIGRPLAPFRIFKRMIQASRLINRRFWSNSYNKYGLCSTTLLKNNIRCVQYDTDKNMLFDETFKLSENEILFGVYNLKEDGILLILSQCNRSTNEPLYTCENFQIMKATRDEYQLKKKVNVVNEAFTCNLQQKNSQISVAEVDKELCVYVSCLHGYNISDTEHSLGFDSRSACMPKLVFGLSD</sequence>
<comment type="caution">
    <text evidence="1">The sequence shown here is derived from an EMBL/GenBank/DDBJ whole genome shotgun (WGS) entry which is preliminary data.</text>
</comment>
<organism evidence="1 2">
    <name type="scientific">Eretmocerus hayati</name>
    <dbReference type="NCBI Taxonomy" id="131215"/>
    <lineage>
        <taxon>Eukaryota</taxon>
        <taxon>Metazoa</taxon>
        <taxon>Ecdysozoa</taxon>
        <taxon>Arthropoda</taxon>
        <taxon>Hexapoda</taxon>
        <taxon>Insecta</taxon>
        <taxon>Pterygota</taxon>
        <taxon>Neoptera</taxon>
        <taxon>Endopterygota</taxon>
        <taxon>Hymenoptera</taxon>
        <taxon>Apocrita</taxon>
        <taxon>Proctotrupomorpha</taxon>
        <taxon>Chalcidoidea</taxon>
        <taxon>Aphelinidae</taxon>
        <taxon>Aphelininae</taxon>
        <taxon>Eretmocerus</taxon>
    </lineage>
</organism>
<reference evidence="1" key="1">
    <citation type="submission" date="2023-04" db="EMBL/GenBank/DDBJ databases">
        <title>A chromosome-level genome assembly of the parasitoid wasp Eretmocerus hayati.</title>
        <authorList>
            <person name="Zhong Y."/>
            <person name="Liu S."/>
            <person name="Liu Y."/>
        </authorList>
    </citation>
    <scope>NUCLEOTIDE SEQUENCE</scope>
    <source>
        <strain evidence="1">ZJU_SS_LIU_2023</strain>
    </source>
</reference>
<name>A0ACC2NFV3_9HYME</name>
<evidence type="ECO:0000313" key="1">
    <source>
        <dbReference type="EMBL" id="KAJ8669951.1"/>
    </source>
</evidence>
<evidence type="ECO:0000313" key="2">
    <source>
        <dbReference type="Proteomes" id="UP001239111"/>
    </source>
</evidence>
<proteinExistence type="predicted"/>
<accession>A0ACC2NFV3</accession>